<dbReference type="GO" id="GO:0016491">
    <property type="term" value="F:oxidoreductase activity"/>
    <property type="evidence" value="ECO:0007669"/>
    <property type="project" value="UniProtKB-KW"/>
</dbReference>
<gene>
    <name evidence="3" type="ORF">CR203_06340</name>
</gene>
<evidence type="ECO:0000313" key="4">
    <source>
        <dbReference type="Proteomes" id="UP000281498"/>
    </source>
</evidence>
<keyword evidence="2" id="KW-0560">Oxidoreductase</keyword>
<dbReference type="OrthoDB" id="9803333at2"/>
<evidence type="ECO:0000256" key="1">
    <source>
        <dbReference type="ARBA" id="ARBA00006484"/>
    </source>
</evidence>
<dbReference type="SUPFAM" id="SSF51735">
    <property type="entry name" value="NAD(P)-binding Rossmann-fold domains"/>
    <property type="match status" value="1"/>
</dbReference>
<sequence>MELNLTDKVSIVAASSQGIGKAIAKELVREGSKVMLVGRDSQKLKTTQTELLIYGNENVSYFEGDLTDKQAIKNIVQHTINTFGEINILINNTGGPLSGGFQDFSDEDWQHAFELTLLSYIRLTREALPYLKKSGGNIVNISSLSIKEPIDGLILSNVFRMGVLGLTKSLANELAQYNILVNTVAPGKILTQRVEEMEQKKASVSGVSIERIKEDSKLSIPLRRYGTPDELAKFAVFLASDANTYMTGGAYFVDGGKLKSV</sequence>
<dbReference type="InterPro" id="IPR050259">
    <property type="entry name" value="SDR"/>
</dbReference>
<dbReference type="Gene3D" id="3.40.50.720">
    <property type="entry name" value="NAD(P)-binding Rossmann-like Domain"/>
    <property type="match status" value="1"/>
</dbReference>
<evidence type="ECO:0000256" key="2">
    <source>
        <dbReference type="ARBA" id="ARBA00023002"/>
    </source>
</evidence>
<dbReference type="Pfam" id="PF13561">
    <property type="entry name" value="adh_short_C2"/>
    <property type="match status" value="1"/>
</dbReference>
<comment type="caution">
    <text evidence="3">The sequence shown here is derived from an EMBL/GenBank/DDBJ whole genome shotgun (WGS) entry which is preliminary data.</text>
</comment>
<dbReference type="PRINTS" id="PR00080">
    <property type="entry name" value="SDRFAMILY"/>
</dbReference>
<comment type="similarity">
    <text evidence="1">Belongs to the short-chain dehydrogenases/reductases (SDR) family.</text>
</comment>
<dbReference type="CDD" id="cd05344">
    <property type="entry name" value="BKR_like_SDR_like"/>
    <property type="match status" value="1"/>
</dbReference>
<organism evidence="3 4">
    <name type="scientific">Salipaludibacillus neizhouensis</name>
    <dbReference type="NCBI Taxonomy" id="885475"/>
    <lineage>
        <taxon>Bacteria</taxon>
        <taxon>Bacillati</taxon>
        <taxon>Bacillota</taxon>
        <taxon>Bacilli</taxon>
        <taxon>Bacillales</taxon>
        <taxon>Bacillaceae</taxon>
    </lineage>
</organism>
<evidence type="ECO:0000313" key="3">
    <source>
        <dbReference type="EMBL" id="RKL68110.1"/>
    </source>
</evidence>
<accession>A0A3A9KBG4</accession>
<dbReference type="GO" id="GO:0008206">
    <property type="term" value="P:bile acid metabolic process"/>
    <property type="evidence" value="ECO:0007669"/>
    <property type="project" value="UniProtKB-ARBA"/>
</dbReference>
<dbReference type="FunFam" id="3.40.50.720:FF:000084">
    <property type="entry name" value="Short-chain dehydrogenase reductase"/>
    <property type="match status" value="1"/>
</dbReference>
<dbReference type="PANTHER" id="PTHR42879">
    <property type="entry name" value="3-OXOACYL-(ACYL-CARRIER-PROTEIN) REDUCTASE"/>
    <property type="match status" value="1"/>
</dbReference>
<dbReference type="RefSeq" id="WP_110938449.1">
    <property type="nucleotide sequence ID" value="NZ_KZ614147.1"/>
</dbReference>
<dbReference type="PANTHER" id="PTHR42879:SF6">
    <property type="entry name" value="NADPH-DEPENDENT REDUCTASE BACG"/>
    <property type="match status" value="1"/>
</dbReference>
<name>A0A3A9KBG4_9BACI</name>
<dbReference type="InterPro" id="IPR036291">
    <property type="entry name" value="NAD(P)-bd_dom_sf"/>
</dbReference>
<proteinExistence type="inferred from homology"/>
<reference evidence="3 4" key="1">
    <citation type="submission" date="2017-10" db="EMBL/GenBank/DDBJ databases">
        <title>Bacillus sp. nov., a halophilic bacterium isolated from a Keqin Lake.</title>
        <authorList>
            <person name="Wang H."/>
        </authorList>
    </citation>
    <scope>NUCLEOTIDE SEQUENCE [LARGE SCALE GENOMIC DNA]</scope>
    <source>
        <strain evidence="3 4">KCTC 13187</strain>
    </source>
</reference>
<dbReference type="PRINTS" id="PR00081">
    <property type="entry name" value="GDHRDH"/>
</dbReference>
<dbReference type="Proteomes" id="UP000281498">
    <property type="component" value="Unassembled WGS sequence"/>
</dbReference>
<dbReference type="InterPro" id="IPR002347">
    <property type="entry name" value="SDR_fam"/>
</dbReference>
<dbReference type="AlphaFoldDB" id="A0A3A9KBG4"/>
<protein>
    <submittedName>
        <fullName evidence="3">3-oxoacyl-ACP reductase</fullName>
    </submittedName>
</protein>
<keyword evidence="4" id="KW-1185">Reference proteome</keyword>
<dbReference type="EMBL" id="PDOE01000002">
    <property type="protein sequence ID" value="RKL68110.1"/>
    <property type="molecule type" value="Genomic_DNA"/>
</dbReference>